<evidence type="ECO:0000313" key="2">
    <source>
        <dbReference type="EMBL" id="MBW0137236.1"/>
    </source>
</evidence>
<dbReference type="EMBL" id="JADQDK010000001">
    <property type="protein sequence ID" value="MBW0137236.1"/>
    <property type="molecule type" value="Genomic_DNA"/>
</dbReference>
<accession>A0ABS6UYB3</accession>
<dbReference type="Proteomes" id="UP000694287">
    <property type="component" value="Unassembled WGS sequence"/>
</dbReference>
<proteinExistence type="predicted"/>
<sequence>MTRLLITGVALAAGLLVGCGAPAATTAPAAAGPVGTAAPASVEVPPAGTVRLSGDLVTPTDLTIDDLAALPQQTAEVTFGSSQGQQTHSETGPALADVLPVDALAVSADRRNNLLSFAVLAIGADGYSAAVAYGDVSADFGDRGLLLSLVEDGQALERPRLIVPGDVRGGRYVSDVVELRVVRLR</sequence>
<reference evidence="2 3" key="1">
    <citation type="submission" date="2020-11" db="EMBL/GenBank/DDBJ databases">
        <title>Pseudonocardia abyssalis sp. nov. and Pseudonocardia oceani sp. nov., description and phylogenomic analysis of two novel actinomycetes isolated from the deep Southern Ocean.</title>
        <authorList>
            <person name="Parra J."/>
        </authorList>
    </citation>
    <scope>NUCLEOTIDE SEQUENCE [LARGE SCALE GENOMIC DNA]</scope>
    <source>
        <strain evidence="2 3">KRD-168</strain>
    </source>
</reference>
<evidence type="ECO:0000313" key="3">
    <source>
        <dbReference type="Proteomes" id="UP000694287"/>
    </source>
</evidence>
<name>A0ABS6UYB3_9PSEU</name>
<feature type="chain" id="PRO_5045482445" description="Oxidoreductase molybdopterin-binding domain-containing protein" evidence="1">
    <location>
        <begin position="24"/>
        <end position="185"/>
    </location>
</feature>
<dbReference type="PROSITE" id="PS51257">
    <property type="entry name" value="PROKAR_LIPOPROTEIN"/>
    <property type="match status" value="1"/>
</dbReference>
<evidence type="ECO:0000256" key="1">
    <source>
        <dbReference type="SAM" id="SignalP"/>
    </source>
</evidence>
<dbReference type="RefSeq" id="WP_218601799.1">
    <property type="nucleotide sequence ID" value="NZ_JADQDJ010000034.1"/>
</dbReference>
<gene>
    <name evidence="2" type="ORF">I4I81_23660</name>
</gene>
<organism evidence="2 3">
    <name type="scientific">Pseudonocardia abyssalis</name>
    <dbReference type="NCBI Taxonomy" id="2792008"/>
    <lineage>
        <taxon>Bacteria</taxon>
        <taxon>Bacillati</taxon>
        <taxon>Actinomycetota</taxon>
        <taxon>Actinomycetes</taxon>
        <taxon>Pseudonocardiales</taxon>
        <taxon>Pseudonocardiaceae</taxon>
        <taxon>Pseudonocardia</taxon>
    </lineage>
</organism>
<comment type="caution">
    <text evidence="2">The sequence shown here is derived from an EMBL/GenBank/DDBJ whole genome shotgun (WGS) entry which is preliminary data.</text>
</comment>
<protein>
    <recommendedName>
        <fullName evidence="4">Oxidoreductase molybdopterin-binding domain-containing protein</fullName>
    </recommendedName>
</protein>
<feature type="signal peptide" evidence="1">
    <location>
        <begin position="1"/>
        <end position="23"/>
    </location>
</feature>
<keyword evidence="3" id="KW-1185">Reference proteome</keyword>
<keyword evidence="1" id="KW-0732">Signal</keyword>
<evidence type="ECO:0008006" key="4">
    <source>
        <dbReference type="Google" id="ProtNLM"/>
    </source>
</evidence>